<dbReference type="Proteomes" id="UP000292957">
    <property type="component" value="Unassembled WGS sequence"/>
</dbReference>
<evidence type="ECO:0000313" key="1">
    <source>
        <dbReference type="EMBL" id="TBU24778.1"/>
    </source>
</evidence>
<organism evidence="1">
    <name type="scientific">Dichomitus squalens</name>
    <dbReference type="NCBI Taxonomy" id="114155"/>
    <lineage>
        <taxon>Eukaryota</taxon>
        <taxon>Fungi</taxon>
        <taxon>Dikarya</taxon>
        <taxon>Basidiomycota</taxon>
        <taxon>Agaricomycotina</taxon>
        <taxon>Agaricomycetes</taxon>
        <taxon>Polyporales</taxon>
        <taxon>Polyporaceae</taxon>
        <taxon>Dichomitus</taxon>
    </lineage>
</organism>
<gene>
    <name evidence="1" type="ORF">BD311DRAFT_765764</name>
</gene>
<proteinExistence type="predicted"/>
<name>A0A4Q9MEA5_9APHY</name>
<reference evidence="1" key="1">
    <citation type="submission" date="2019-01" db="EMBL/GenBank/DDBJ databases">
        <title>Draft genome sequences of three monokaryotic isolates of the white-rot basidiomycete fungus Dichomitus squalens.</title>
        <authorList>
            <consortium name="DOE Joint Genome Institute"/>
            <person name="Lopez S.C."/>
            <person name="Andreopoulos B."/>
            <person name="Pangilinan J."/>
            <person name="Lipzen A."/>
            <person name="Riley R."/>
            <person name="Ahrendt S."/>
            <person name="Ng V."/>
            <person name="Barry K."/>
            <person name="Daum C."/>
            <person name="Grigoriev I.V."/>
            <person name="Hilden K.S."/>
            <person name="Makela M.R."/>
            <person name="de Vries R.P."/>
        </authorList>
    </citation>
    <scope>NUCLEOTIDE SEQUENCE [LARGE SCALE GENOMIC DNA]</scope>
    <source>
        <strain evidence="1">OM18370.1</strain>
    </source>
</reference>
<sequence>MRCVFCACVRLARVALCRKDLLRRVAVRSRRKIGRTSLCTCTYGGQGRKRVGGRKCRFALGMPGRREMERCGGDGVGWGMGCKGGQGAAGWKERSFSLVSRGLCALTMNGLGILALGWRACSVSAGDG</sequence>
<dbReference type="AlphaFoldDB" id="A0A4Q9MEA5"/>
<accession>A0A4Q9MEA5</accession>
<protein>
    <submittedName>
        <fullName evidence="1">Uncharacterized protein</fullName>
    </submittedName>
</protein>
<dbReference type="EMBL" id="ML143472">
    <property type="protein sequence ID" value="TBU24778.1"/>
    <property type="molecule type" value="Genomic_DNA"/>
</dbReference>